<feature type="region of interest" description="Disordered" evidence="5">
    <location>
        <begin position="168"/>
        <end position="201"/>
    </location>
</feature>
<keyword evidence="8" id="KW-1185">Reference proteome</keyword>
<reference evidence="8" key="1">
    <citation type="journal article" date="2021" name="Microbiol. Resour. Announc.">
        <title>LGAAP: Leishmaniinae Genome Assembly and Annotation Pipeline.</title>
        <authorList>
            <person name="Almutairi H."/>
            <person name="Urbaniak M.D."/>
            <person name="Bates M.D."/>
            <person name="Jariyapan N."/>
            <person name="Kwakye-Nuako G."/>
            <person name="Thomaz-Soccol V."/>
            <person name="Al-Salem W.S."/>
            <person name="Dillon R.J."/>
            <person name="Bates P.A."/>
            <person name="Gatherer D."/>
        </authorList>
    </citation>
    <scope>NUCLEOTIDE SEQUENCE [LARGE SCALE GENOMIC DNA]</scope>
</reference>
<gene>
    <name evidence="7" type="ORF">LSCM4_08136</name>
</gene>
<organism evidence="7 8">
    <name type="scientific">Leishmania orientalis</name>
    <dbReference type="NCBI Taxonomy" id="2249476"/>
    <lineage>
        <taxon>Eukaryota</taxon>
        <taxon>Discoba</taxon>
        <taxon>Euglenozoa</taxon>
        <taxon>Kinetoplastea</taxon>
        <taxon>Metakinetoplastina</taxon>
        <taxon>Trypanosomatida</taxon>
        <taxon>Trypanosomatidae</taxon>
        <taxon>Leishmaniinae</taxon>
        <taxon>Leishmania</taxon>
    </lineage>
</organism>
<evidence type="ECO:0000313" key="7">
    <source>
        <dbReference type="EMBL" id="KAG5488159.1"/>
    </source>
</evidence>
<evidence type="ECO:0000256" key="3">
    <source>
        <dbReference type="ARBA" id="ARBA00022833"/>
    </source>
</evidence>
<feature type="zinc finger region" description="C3H1-type" evidence="4">
    <location>
        <begin position="590"/>
        <end position="617"/>
    </location>
</feature>
<evidence type="ECO:0000256" key="4">
    <source>
        <dbReference type="PROSITE-ProRule" id="PRU00723"/>
    </source>
</evidence>
<keyword evidence="2 4" id="KW-0863">Zinc-finger</keyword>
<feature type="region of interest" description="Disordered" evidence="5">
    <location>
        <begin position="386"/>
        <end position="497"/>
    </location>
</feature>
<feature type="region of interest" description="Disordered" evidence="5">
    <location>
        <begin position="946"/>
        <end position="969"/>
    </location>
</feature>
<feature type="compositionally biased region" description="Polar residues" evidence="5">
    <location>
        <begin position="946"/>
        <end position="963"/>
    </location>
</feature>
<keyword evidence="1 4" id="KW-0479">Metal-binding</keyword>
<sequence>MEVNNRRMNPLAFDNGGGCPRPQRHGSIEQNGTCRGSAAGNGTHTAGPLSEQLSSLSSGTEVEGTHAMAQRSPQPRTGGFRGAARGFIPTSGGDDDLLDVYTSSASSSTTSPQWHRHNPYRALSTTTSTPAHSPGVGDSGSPLTLPGSLVGVSSIDCATASQHLNVALHPRASRGNRGVVSGSEASNRPQQAPPHPSGYALHACLAPKTSQTRPALSRTSSAASCTSSHYSCSDRRNSSSTGFLPDVDVVEGSTASSGVFLMHNCQFRLNTYGRSGAASSSATTPHSYTTADRFFEETGGFTVDDDDGIGSDSRRRFTASRNSPYEMDHRQGSVDADGGYGDTGTAPLSLDPTARGNAPGPVSLLLSSLGRCASASLSDINARGRVPRRSACGCGTAPTDTSSEQSEASAGQGSQRLTRPPSIASLTETRHEPQQAWPSGEPNDSDGVPAMPSYADPTVTPADYPEVEQYSHAYHPQPPLPHLSPQSSCSSPTAPPHAISTAAAPSFTGVQLTELLEAHLARAHGGSGGGCGGGGGDAESDEVWCPAGSQFSVYDSAMREHYRIESERVAITRGAIKYVFLNERYGNQTRFRFQLCNRYLHHRCFSAAECQYIHSLVVSTATQVHMNENSVTTSAVRQMNREELAGGRKTLDYPTMAPGMIFAVYPPNQLNSSPQLILSELILMTEGAVQTYQALGRDAPGGAIHGTEATIVRPRHCAHFQFKRMCNLGTSCHFIHSLIPFVQGMVNQPPLPPGVDFNILNTNAAGVVLPSAALGAGSTAGKGVDRRVGGPQVTNVTMRSPMHGQAILPVWPTVAEAAQEAMLPPPPSSLVFGSAAAIAKHDRPNALYERKSSQTQIAQWTIPQDGSAAAMCVAGASPYQVMAPIASTEIMDQPAAMLLPPHEMQNAAPRGFDNEIKAVKRLFVPQQHQAQPQPLLVGMPSMLAQRPQSQQLLPTQHHSQQRWSSSAAAPLTSAAVPLRGHPSEARMRRGHTHYTDC</sequence>
<feature type="region of interest" description="Disordered" evidence="5">
    <location>
        <begin position="1"/>
        <end position="118"/>
    </location>
</feature>
<dbReference type="PANTHER" id="PTHR37562">
    <property type="entry name" value="C3H1-TYPE DOMAIN-CONTAINING PROTEIN-RELATED"/>
    <property type="match status" value="1"/>
</dbReference>
<evidence type="ECO:0000313" key="8">
    <source>
        <dbReference type="Proteomes" id="UP000674143"/>
    </source>
</evidence>
<dbReference type="SMART" id="SM00356">
    <property type="entry name" value="ZnF_C3H1"/>
    <property type="match status" value="2"/>
</dbReference>
<dbReference type="GeneID" id="92363943"/>
<evidence type="ECO:0000256" key="1">
    <source>
        <dbReference type="ARBA" id="ARBA00022723"/>
    </source>
</evidence>
<protein>
    <recommendedName>
        <fullName evidence="6">C3H1-type domain-containing protein</fullName>
    </recommendedName>
</protein>
<proteinExistence type="predicted"/>
<dbReference type="SUPFAM" id="SSF90229">
    <property type="entry name" value="CCCH zinc finger"/>
    <property type="match status" value="1"/>
</dbReference>
<feature type="compositionally biased region" description="Polar residues" evidence="5">
    <location>
        <begin position="398"/>
        <end position="417"/>
    </location>
</feature>
<evidence type="ECO:0000256" key="5">
    <source>
        <dbReference type="SAM" id="MobiDB-lite"/>
    </source>
</evidence>
<feature type="region of interest" description="Disordered" evidence="5">
    <location>
        <begin position="302"/>
        <end position="355"/>
    </location>
</feature>
<name>A0A836H964_9TRYP</name>
<comment type="caution">
    <text evidence="7">The sequence shown here is derived from an EMBL/GenBank/DDBJ whole genome shotgun (WGS) entry which is preliminary data.</text>
</comment>
<dbReference type="KEGG" id="loi:92363943"/>
<reference evidence="8" key="2">
    <citation type="journal article" date="2021" name="Sci. Data">
        <title>Chromosome-scale genome sequencing, assembly and annotation of six genomes from subfamily Leishmaniinae.</title>
        <authorList>
            <person name="Almutairi H."/>
            <person name="Urbaniak M.D."/>
            <person name="Bates M.D."/>
            <person name="Jariyapan N."/>
            <person name="Kwakye-Nuako G."/>
            <person name="Thomaz Soccol V."/>
            <person name="Al-Salem W.S."/>
            <person name="Dillon R.J."/>
            <person name="Bates P.A."/>
            <person name="Gatherer D."/>
        </authorList>
    </citation>
    <scope>NUCLEOTIDE SEQUENCE [LARGE SCALE GENOMIC DNA]</scope>
</reference>
<keyword evidence="3 4" id="KW-0862">Zinc</keyword>
<dbReference type="PANTHER" id="PTHR37562:SF5">
    <property type="entry name" value="C3H1-TYPE DOMAIN-CONTAINING PROTEIN"/>
    <property type="match status" value="1"/>
</dbReference>
<dbReference type="AlphaFoldDB" id="A0A836H964"/>
<dbReference type="InterPro" id="IPR000571">
    <property type="entry name" value="Znf_CCCH"/>
</dbReference>
<feature type="domain" description="C3H1-type" evidence="6">
    <location>
        <begin position="590"/>
        <end position="617"/>
    </location>
</feature>
<dbReference type="InterPro" id="IPR036855">
    <property type="entry name" value="Znf_CCCH_sf"/>
</dbReference>
<evidence type="ECO:0000259" key="6">
    <source>
        <dbReference type="PROSITE" id="PS50103"/>
    </source>
</evidence>
<feature type="domain" description="C3H1-type" evidence="6">
    <location>
        <begin position="711"/>
        <end position="739"/>
    </location>
</feature>
<feature type="zinc finger region" description="C3H1-type" evidence="4">
    <location>
        <begin position="711"/>
        <end position="739"/>
    </location>
</feature>
<feature type="region of interest" description="Disordered" evidence="5">
    <location>
        <begin position="123"/>
        <end position="142"/>
    </location>
</feature>
<feature type="compositionally biased region" description="Polar residues" evidence="5">
    <location>
        <begin position="51"/>
        <end position="60"/>
    </location>
</feature>
<dbReference type="Proteomes" id="UP000674143">
    <property type="component" value="Unassembled WGS sequence"/>
</dbReference>
<dbReference type="EMBL" id="JAFHLR010000002">
    <property type="protein sequence ID" value="KAG5488159.1"/>
    <property type="molecule type" value="Genomic_DNA"/>
</dbReference>
<evidence type="ECO:0000256" key="2">
    <source>
        <dbReference type="ARBA" id="ARBA00022771"/>
    </source>
</evidence>
<dbReference type="GO" id="GO:0008270">
    <property type="term" value="F:zinc ion binding"/>
    <property type="evidence" value="ECO:0007669"/>
    <property type="project" value="UniProtKB-KW"/>
</dbReference>
<dbReference type="RefSeq" id="XP_067066207.1">
    <property type="nucleotide sequence ID" value="XM_067210009.1"/>
</dbReference>
<feature type="compositionally biased region" description="Low complexity" evidence="5">
    <location>
        <begin position="102"/>
        <end position="111"/>
    </location>
</feature>
<feature type="compositionally biased region" description="Polar residues" evidence="5">
    <location>
        <begin position="28"/>
        <end position="44"/>
    </location>
</feature>
<dbReference type="PROSITE" id="PS50103">
    <property type="entry name" value="ZF_C3H1"/>
    <property type="match status" value="2"/>
</dbReference>
<feature type="compositionally biased region" description="Low complexity" evidence="5">
    <location>
        <begin position="483"/>
        <end position="492"/>
    </location>
</feature>
<accession>A0A836H964</accession>